<proteinExistence type="predicted"/>
<feature type="region of interest" description="Disordered" evidence="1">
    <location>
        <begin position="62"/>
        <end position="91"/>
    </location>
</feature>
<dbReference type="AlphaFoldDB" id="A0A7R9H6Y6"/>
<accession>A0A7R9H6Y6</accession>
<organism evidence="2">
    <name type="scientific">Timema poppense</name>
    <name type="common">Walking stick</name>
    <dbReference type="NCBI Taxonomy" id="170557"/>
    <lineage>
        <taxon>Eukaryota</taxon>
        <taxon>Metazoa</taxon>
        <taxon>Ecdysozoa</taxon>
        <taxon>Arthropoda</taxon>
        <taxon>Hexapoda</taxon>
        <taxon>Insecta</taxon>
        <taxon>Pterygota</taxon>
        <taxon>Neoptera</taxon>
        <taxon>Polyneoptera</taxon>
        <taxon>Phasmatodea</taxon>
        <taxon>Timematodea</taxon>
        <taxon>Timematoidea</taxon>
        <taxon>Timematidae</taxon>
        <taxon>Timema</taxon>
    </lineage>
</organism>
<name>A0A7R9H6Y6_TIMPO</name>
<reference evidence="2" key="1">
    <citation type="submission" date="2020-11" db="EMBL/GenBank/DDBJ databases">
        <authorList>
            <person name="Tran Van P."/>
        </authorList>
    </citation>
    <scope>NUCLEOTIDE SEQUENCE</scope>
</reference>
<sequence>MSSEHWWDVNDSAKDVPDGDVIEEVGVSYNGVNCDNTSMENITISLNTNTTTIEEEAIGKEDGCGNKRLNTSIDEPASLPEKTLPSNHRRNQSRHVIKKNLNFLYGKWTEFIRCTDVISYEEYMRKNVHKFRREGDSKGKSTTPNESPLHNPKTVLSKLNSLKVSPFKSSSQAETCFRIRTLKETVKSFPPHEADDKVERRVLVLGNVKKNLNFLYGKWTEFIRCTDVISYEEYMRKNVHKFRREGDSKGKSTTPNESPLHNPKTVLSKLNSLKVSPFKSSSQAETCFRIRTLKETVKSFPPHEADDKVERRVLVLGNGPVGATGRLAHSCPEDKPPLVSMLIIFTLSEPQDGLRWNNTGSGGWEEIPVLTTTGNVKGRFPLLEMVMSFASGRPREKD</sequence>
<protein>
    <submittedName>
        <fullName evidence="2">Uncharacterized protein</fullName>
    </submittedName>
</protein>
<feature type="region of interest" description="Disordered" evidence="1">
    <location>
        <begin position="244"/>
        <end position="264"/>
    </location>
</feature>
<feature type="region of interest" description="Disordered" evidence="1">
    <location>
        <begin position="133"/>
        <end position="153"/>
    </location>
</feature>
<evidence type="ECO:0000256" key="1">
    <source>
        <dbReference type="SAM" id="MobiDB-lite"/>
    </source>
</evidence>
<dbReference type="EMBL" id="OD003680">
    <property type="protein sequence ID" value="CAD7408369.1"/>
    <property type="molecule type" value="Genomic_DNA"/>
</dbReference>
<gene>
    <name evidence="2" type="ORF">TPSB3V08_LOCUS6332</name>
</gene>
<evidence type="ECO:0000313" key="2">
    <source>
        <dbReference type="EMBL" id="CAD7408369.1"/>
    </source>
</evidence>